<dbReference type="Gene3D" id="1.20.1300.10">
    <property type="entry name" value="Fumarate reductase/succinate dehydrogenase, transmembrane subunit"/>
    <property type="match status" value="1"/>
</dbReference>
<comment type="function">
    <text evidence="2">Membrane-anchoring subunit of succinate dehydrogenase (SDH).</text>
</comment>
<evidence type="ECO:0000256" key="7">
    <source>
        <dbReference type="ARBA" id="ARBA00022448"/>
    </source>
</evidence>
<sequence>MTMRTPLGRARGSGSAREGTGHFWIVRLTSLALVPLTVAFLVILIVTSGTGYENVHATLASPFAAILMLFFVLTGLYHMVLGMQVIIEDYVHSEGLKVLALMSNVFFAVLVGIACVFAILKISFGA</sequence>
<reference evidence="18" key="1">
    <citation type="submission" date="2023-07" db="EMBL/GenBank/DDBJ databases">
        <title>Genome sequencing of Purple Non-Sulfur Bacteria from various extreme environments.</title>
        <authorList>
            <person name="Mayer M."/>
        </authorList>
    </citation>
    <scope>NUCLEOTIDE SEQUENCE [LARGE SCALE GENOMIC DNA]</scope>
    <source>
        <strain evidence="18">DSM 17935</strain>
    </source>
</reference>
<dbReference type="RefSeq" id="WP_264603118.1">
    <property type="nucleotide sequence ID" value="NZ_JAOQNS010000013.1"/>
</dbReference>
<evidence type="ECO:0000256" key="13">
    <source>
        <dbReference type="ARBA" id="ARBA00022989"/>
    </source>
</evidence>
<dbReference type="NCBIfam" id="TIGR02968">
    <property type="entry name" value="succ_dehyd_anc"/>
    <property type="match status" value="1"/>
</dbReference>
<evidence type="ECO:0000313" key="17">
    <source>
        <dbReference type="EMBL" id="MCW2309539.1"/>
    </source>
</evidence>
<feature type="transmembrane region" description="Helical" evidence="16">
    <location>
        <begin position="21"/>
        <end position="47"/>
    </location>
</feature>
<evidence type="ECO:0000256" key="5">
    <source>
        <dbReference type="ARBA" id="ARBA00011558"/>
    </source>
</evidence>
<evidence type="ECO:0000256" key="6">
    <source>
        <dbReference type="ARBA" id="ARBA00019425"/>
    </source>
</evidence>
<evidence type="ECO:0000256" key="11">
    <source>
        <dbReference type="ARBA" id="ARBA00022723"/>
    </source>
</evidence>
<evidence type="ECO:0000256" key="15">
    <source>
        <dbReference type="ARBA" id="ARBA00023136"/>
    </source>
</evidence>
<keyword evidence="7" id="KW-0813">Transport</keyword>
<keyword evidence="15 16" id="KW-0472">Membrane</keyword>
<evidence type="ECO:0000256" key="10">
    <source>
        <dbReference type="ARBA" id="ARBA00022692"/>
    </source>
</evidence>
<dbReference type="Proteomes" id="UP001209755">
    <property type="component" value="Unassembled WGS sequence"/>
</dbReference>
<comment type="subunit">
    <text evidence="5">Part of an enzyme complex containing four subunits: a flavoprotein, an iron-sulfur protein, plus two membrane-anchoring proteins, SdhC and SdhD.</text>
</comment>
<evidence type="ECO:0000256" key="16">
    <source>
        <dbReference type="SAM" id="Phobius"/>
    </source>
</evidence>
<evidence type="ECO:0000256" key="9">
    <source>
        <dbReference type="ARBA" id="ARBA00022617"/>
    </source>
</evidence>
<evidence type="ECO:0000313" key="18">
    <source>
        <dbReference type="Proteomes" id="UP001209755"/>
    </source>
</evidence>
<dbReference type="InterPro" id="IPR014312">
    <property type="entry name" value="Succ_DH_anchor"/>
</dbReference>
<feature type="transmembrane region" description="Helical" evidence="16">
    <location>
        <begin position="98"/>
        <end position="120"/>
    </location>
</feature>
<dbReference type="InterPro" id="IPR034804">
    <property type="entry name" value="SQR/QFR_C/D"/>
</dbReference>
<keyword evidence="12" id="KW-0249">Electron transport</keyword>
<evidence type="ECO:0000256" key="8">
    <source>
        <dbReference type="ARBA" id="ARBA00022532"/>
    </source>
</evidence>
<comment type="pathway">
    <text evidence="4">Carbohydrate metabolism; tricarboxylic acid cycle.</text>
</comment>
<evidence type="ECO:0000256" key="4">
    <source>
        <dbReference type="ARBA" id="ARBA00005163"/>
    </source>
</evidence>
<evidence type="ECO:0000256" key="3">
    <source>
        <dbReference type="ARBA" id="ARBA00004141"/>
    </source>
</evidence>
<keyword evidence="9" id="KW-0349">Heme</keyword>
<keyword evidence="11" id="KW-0479">Metal-binding</keyword>
<feature type="transmembrane region" description="Helical" evidence="16">
    <location>
        <begin position="59"/>
        <end position="77"/>
    </location>
</feature>
<organism evidence="17 18">
    <name type="scientific">Rhodobium gokarnense</name>
    <dbReference type="NCBI Taxonomy" id="364296"/>
    <lineage>
        <taxon>Bacteria</taxon>
        <taxon>Pseudomonadati</taxon>
        <taxon>Pseudomonadota</taxon>
        <taxon>Alphaproteobacteria</taxon>
        <taxon>Hyphomicrobiales</taxon>
        <taxon>Rhodobiaceae</taxon>
        <taxon>Rhodobium</taxon>
    </lineage>
</organism>
<evidence type="ECO:0000256" key="1">
    <source>
        <dbReference type="ARBA" id="ARBA00001971"/>
    </source>
</evidence>
<gene>
    <name evidence="17" type="ORF">M2319_003895</name>
</gene>
<keyword evidence="8" id="KW-0816">Tricarboxylic acid cycle</keyword>
<keyword evidence="18" id="KW-1185">Reference proteome</keyword>
<name>A0ABT3HGR5_9HYPH</name>
<dbReference type="EMBL" id="JAOQNS010000013">
    <property type="protein sequence ID" value="MCW2309539.1"/>
    <property type="molecule type" value="Genomic_DNA"/>
</dbReference>
<comment type="caution">
    <text evidence="17">The sequence shown here is derived from an EMBL/GenBank/DDBJ whole genome shotgun (WGS) entry which is preliminary data.</text>
</comment>
<dbReference type="SUPFAM" id="SSF81343">
    <property type="entry name" value="Fumarate reductase respiratory complex transmembrane subunits"/>
    <property type="match status" value="1"/>
</dbReference>
<protein>
    <recommendedName>
        <fullName evidence="6">Succinate dehydrogenase hydrophobic membrane anchor subunit</fullName>
    </recommendedName>
</protein>
<evidence type="ECO:0000256" key="2">
    <source>
        <dbReference type="ARBA" id="ARBA00004050"/>
    </source>
</evidence>
<dbReference type="CDD" id="cd03495">
    <property type="entry name" value="SQR_TypeC_SdhD_like"/>
    <property type="match status" value="1"/>
</dbReference>
<keyword evidence="14" id="KW-0408">Iron</keyword>
<dbReference type="Pfam" id="PF01127">
    <property type="entry name" value="Sdh_cyt"/>
    <property type="match status" value="1"/>
</dbReference>
<comment type="subcellular location">
    <subcellularLocation>
        <location evidence="3">Membrane</location>
        <topology evidence="3">Multi-pass membrane protein</topology>
    </subcellularLocation>
</comment>
<proteinExistence type="predicted"/>
<keyword evidence="10 16" id="KW-0812">Transmembrane</keyword>
<accession>A0ABT3HGR5</accession>
<evidence type="ECO:0000256" key="12">
    <source>
        <dbReference type="ARBA" id="ARBA00022982"/>
    </source>
</evidence>
<comment type="cofactor">
    <cofactor evidence="1">
        <name>heme</name>
        <dbReference type="ChEBI" id="CHEBI:30413"/>
    </cofactor>
</comment>
<keyword evidence="13 16" id="KW-1133">Transmembrane helix</keyword>
<evidence type="ECO:0000256" key="14">
    <source>
        <dbReference type="ARBA" id="ARBA00023004"/>
    </source>
</evidence>
<dbReference type="InterPro" id="IPR000701">
    <property type="entry name" value="SuccDH_FuR_B_TM-su"/>
</dbReference>